<accession>A0A387BE40</accession>
<dbReference type="AlphaFoldDB" id="A0A387BE40"/>
<name>A0A387BE40_9LACT</name>
<evidence type="ECO:0000313" key="2">
    <source>
        <dbReference type="EMBL" id="AYG00332.1"/>
    </source>
</evidence>
<dbReference type="KEGG" id="lact:D7I46_04040"/>
<evidence type="ECO:0000313" key="3">
    <source>
        <dbReference type="Proteomes" id="UP000269374"/>
    </source>
</evidence>
<reference evidence="2 3" key="1">
    <citation type="submission" date="2018-09" db="EMBL/GenBank/DDBJ databases">
        <title>Genome sequencing of strain 1JSPR-7.</title>
        <authorList>
            <person name="Heo J."/>
            <person name="Kim S.-J."/>
            <person name="Kwon S.-W."/>
        </authorList>
    </citation>
    <scope>NUCLEOTIDE SEQUENCE [LARGE SCALE GENOMIC DNA]</scope>
    <source>
        <strain evidence="2 3">1JSPR-7</strain>
    </source>
</reference>
<dbReference type="RefSeq" id="WP_120771720.1">
    <property type="nucleotide sequence ID" value="NZ_CP032627.1"/>
</dbReference>
<feature type="region of interest" description="Disordered" evidence="1">
    <location>
        <begin position="79"/>
        <end position="99"/>
    </location>
</feature>
<evidence type="ECO:0000256" key="1">
    <source>
        <dbReference type="SAM" id="MobiDB-lite"/>
    </source>
</evidence>
<dbReference type="Proteomes" id="UP000269374">
    <property type="component" value="Chromosome"/>
</dbReference>
<dbReference type="EMBL" id="CP032627">
    <property type="protein sequence ID" value="AYG00332.1"/>
    <property type="molecule type" value="Genomic_DNA"/>
</dbReference>
<organism evidence="2 3">
    <name type="scientific">Lactococcus allomyrinae</name>
    <dbReference type="NCBI Taxonomy" id="2419773"/>
    <lineage>
        <taxon>Bacteria</taxon>
        <taxon>Bacillati</taxon>
        <taxon>Bacillota</taxon>
        <taxon>Bacilli</taxon>
        <taxon>Lactobacillales</taxon>
        <taxon>Streptococcaceae</taxon>
        <taxon>Lactococcus</taxon>
    </lineage>
</organism>
<protein>
    <submittedName>
        <fullName evidence="2">Uncharacterized protein</fullName>
    </submittedName>
</protein>
<keyword evidence="3" id="KW-1185">Reference proteome</keyword>
<dbReference type="OrthoDB" id="9956571at2"/>
<proteinExistence type="predicted"/>
<sequence length="99" mass="12297">MNNNEKWKIEEAHDVAMRALNEAEERLDDYRQRFYQETAKLSDFVSNFYHHLPNTSSNSFYRNFEQTVEEYNWELRKKQQQIEEARDEEQRDFNRKLDN</sequence>
<gene>
    <name evidence="2" type="ORF">D7I46_04040</name>
</gene>